<proteinExistence type="predicted"/>
<evidence type="ECO:0000256" key="6">
    <source>
        <dbReference type="ARBA" id="ARBA00022777"/>
    </source>
</evidence>
<evidence type="ECO:0000256" key="3">
    <source>
        <dbReference type="ARBA" id="ARBA00022553"/>
    </source>
</evidence>
<keyword evidence="7" id="KW-0067">ATP-binding</keyword>
<evidence type="ECO:0000256" key="9">
    <source>
        <dbReference type="SAM" id="Phobius"/>
    </source>
</evidence>
<keyword evidence="9" id="KW-0472">Membrane</keyword>
<dbReference type="Gene3D" id="1.20.5.1930">
    <property type="match status" value="1"/>
</dbReference>
<protein>
    <recommendedName>
        <fullName evidence="2">histidine kinase</fullName>
        <ecNumber evidence="2">2.7.13.3</ecNumber>
    </recommendedName>
</protein>
<dbReference type="GO" id="GO:0005524">
    <property type="term" value="F:ATP binding"/>
    <property type="evidence" value="ECO:0007669"/>
    <property type="project" value="UniProtKB-KW"/>
</dbReference>
<dbReference type="GO" id="GO:0016020">
    <property type="term" value="C:membrane"/>
    <property type="evidence" value="ECO:0007669"/>
    <property type="project" value="InterPro"/>
</dbReference>
<feature type="transmembrane region" description="Helical" evidence="9">
    <location>
        <begin position="184"/>
        <end position="207"/>
    </location>
</feature>
<evidence type="ECO:0000256" key="1">
    <source>
        <dbReference type="ARBA" id="ARBA00000085"/>
    </source>
</evidence>
<feature type="transmembrane region" description="Helical" evidence="9">
    <location>
        <begin position="109"/>
        <end position="133"/>
    </location>
</feature>
<keyword evidence="6 11" id="KW-0418">Kinase</keyword>
<sequence>MDDRNLRPVSGAPGTPGYISGRMTGADPVAYREGVFRSVPRFWLVFDIVGSAVGLLLTLPLTFTFEAGTMSRWIPDGTASYALVLLVAVILWGAAAISRLSPVLALGVAWFGAVVQMACGFSPGAYDLAILAVVFATSAWGSVRLLWIGGASALGGGLLAGIYMSLINEQALVQDAETGLRVALVAVLLGTVSVLTLVMAWGGGLLWRVVLRGRRTREAQVRAEAVAVAEQERVRIARDMHDVVAHSLAVVIAQSDGARYAAAADPAQATAALVTIGQTARAALSDVRLLLAQLRHSEGEGPQPTLADLETLYAQVRAAGVEPRVTVDPTPPGEPPASIQLAVYRILQEALTNAIRHGTGDVDVRLSWYADAVHLVVRNGVPSTPRQTSAERGHGLIGMRERAQLVGGTLTAEHEGSDFVVSAALPVGPAPA</sequence>
<dbReference type="Pfam" id="PF02518">
    <property type="entry name" value="HATPase_c"/>
    <property type="match status" value="1"/>
</dbReference>
<comment type="catalytic activity">
    <reaction evidence="1">
        <text>ATP + protein L-histidine = ADP + protein N-phospho-L-histidine.</text>
        <dbReference type="EC" id="2.7.13.3"/>
    </reaction>
</comment>
<dbReference type="PANTHER" id="PTHR24421:SF10">
    <property type="entry name" value="NITRATE_NITRITE SENSOR PROTEIN NARQ"/>
    <property type="match status" value="1"/>
</dbReference>
<keyword evidence="4" id="KW-0808">Transferase</keyword>
<dbReference type="InterPro" id="IPR003594">
    <property type="entry name" value="HATPase_dom"/>
</dbReference>
<keyword evidence="5" id="KW-0547">Nucleotide-binding</keyword>
<dbReference type="InterPro" id="IPR050482">
    <property type="entry name" value="Sensor_HK_TwoCompSys"/>
</dbReference>
<reference evidence="12" key="1">
    <citation type="submission" date="2016-10" db="EMBL/GenBank/DDBJ databases">
        <authorList>
            <person name="Varghese N."/>
            <person name="Submissions S."/>
        </authorList>
    </citation>
    <scope>NUCLEOTIDE SEQUENCE [LARGE SCALE GENOMIC DNA]</scope>
    <source>
        <strain evidence="12">CL127</strain>
    </source>
</reference>
<accession>A0A1I6J878</accession>
<dbReference type="Gene3D" id="3.30.565.10">
    <property type="entry name" value="Histidine kinase-like ATPase, C-terminal domain"/>
    <property type="match status" value="1"/>
</dbReference>
<evidence type="ECO:0000256" key="5">
    <source>
        <dbReference type="ARBA" id="ARBA00022741"/>
    </source>
</evidence>
<dbReference type="Proteomes" id="UP000198877">
    <property type="component" value="Unassembled WGS sequence"/>
</dbReference>
<dbReference type="GO" id="GO:0000155">
    <property type="term" value="F:phosphorelay sensor kinase activity"/>
    <property type="evidence" value="ECO:0007669"/>
    <property type="project" value="InterPro"/>
</dbReference>
<keyword evidence="8" id="KW-0902">Two-component regulatory system</keyword>
<organism evidence="11 12">
    <name type="scientific">Microbacterium azadirachtae</name>
    <dbReference type="NCBI Taxonomy" id="582680"/>
    <lineage>
        <taxon>Bacteria</taxon>
        <taxon>Bacillati</taxon>
        <taxon>Actinomycetota</taxon>
        <taxon>Actinomycetes</taxon>
        <taxon>Micrococcales</taxon>
        <taxon>Microbacteriaceae</taxon>
        <taxon>Microbacterium</taxon>
    </lineage>
</organism>
<name>A0A1I6J878_9MICO</name>
<dbReference type="Pfam" id="PF07730">
    <property type="entry name" value="HisKA_3"/>
    <property type="match status" value="1"/>
</dbReference>
<evidence type="ECO:0000256" key="8">
    <source>
        <dbReference type="ARBA" id="ARBA00023012"/>
    </source>
</evidence>
<dbReference type="PANTHER" id="PTHR24421">
    <property type="entry name" value="NITRATE/NITRITE SENSOR PROTEIN NARX-RELATED"/>
    <property type="match status" value="1"/>
</dbReference>
<evidence type="ECO:0000256" key="7">
    <source>
        <dbReference type="ARBA" id="ARBA00022840"/>
    </source>
</evidence>
<feature type="domain" description="Histidine kinase/HSP90-like ATPase" evidence="10">
    <location>
        <begin position="338"/>
        <end position="427"/>
    </location>
</feature>
<dbReference type="GO" id="GO:0046983">
    <property type="term" value="F:protein dimerization activity"/>
    <property type="evidence" value="ECO:0007669"/>
    <property type="project" value="InterPro"/>
</dbReference>
<evidence type="ECO:0000313" key="12">
    <source>
        <dbReference type="Proteomes" id="UP000198877"/>
    </source>
</evidence>
<dbReference type="SUPFAM" id="SSF55874">
    <property type="entry name" value="ATPase domain of HSP90 chaperone/DNA topoisomerase II/histidine kinase"/>
    <property type="match status" value="1"/>
</dbReference>
<dbReference type="SMART" id="SM00387">
    <property type="entry name" value="HATPase_c"/>
    <property type="match status" value="1"/>
</dbReference>
<evidence type="ECO:0000256" key="4">
    <source>
        <dbReference type="ARBA" id="ARBA00022679"/>
    </source>
</evidence>
<dbReference type="AlphaFoldDB" id="A0A1I6J878"/>
<feature type="transmembrane region" description="Helical" evidence="9">
    <location>
        <begin position="77"/>
        <end position="97"/>
    </location>
</feature>
<evidence type="ECO:0000259" key="10">
    <source>
        <dbReference type="SMART" id="SM00387"/>
    </source>
</evidence>
<dbReference type="InterPro" id="IPR036890">
    <property type="entry name" value="HATPase_C_sf"/>
</dbReference>
<gene>
    <name evidence="11" type="ORF">SAMN04488591_3427</name>
</gene>
<feature type="transmembrane region" description="Helical" evidence="9">
    <location>
        <begin position="42"/>
        <end position="65"/>
    </location>
</feature>
<dbReference type="EC" id="2.7.13.3" evidence="2"/>
<dbReference type="EMBL" id="FOYR01000004">
    <property type="protein sequence ID" value="SFR75162.1"/>
    <property type="molecule type" value="Genomic_DNA"/>
</dbReference>
<evidence type="ECO:0000313" key="11">
    <source>
        <dbReference type="EMBL" id="SFR75162.1"/>
    </source>
</evidence>
<evidence type="ECO:0000256" key="2">
    <source>
        <dbReference type="ARBA" id="ARBA00012438"/>
    </source>
</evidence>
<feature type="transmembrane region" description="Helical" evidence="9">
    <location>
        <begin position="145"/>
        <end position="164"/>
    </location>
</feature>
<keyword evidence="9" id="KW-1133">Transmembrane helix</keyword>
<dbReference type="InterPro" id="IPR011712">
    <property type="entry name" value="Sig_transdc_His_kin_sub3_dim/P"/>
</dbReference>
<keyword evidence="9" id="KW-0812">Transmembrane</keyword>
<dbReference type="CDD" id="cd16917">
    <property type="entry name" value="HATPase_UhpB-NarQ-NarX-like"/>
    <property type="match status" value="1"/>
</dbReference>
<keyword evidence="3" id="KW-0597">Phosphoprotein</keyword>